<comment type="subcellular location">
    <subcellularLocation>
        <location evidence="1">Plastid</location>
    </subcellularLocation>
</comment>
<keyword evidence="5" id="KW-1185">Reference proteome</keyword>
<evidence type="ECO:0000256" key="2">
    <source>
        <dbReference type="ARBA" id="ARBA00022640"/>
    </source>
</evidence>
<dbReference type="InterPro" id="IPR039633">
    <property type="entry name" value="PAP"/>
</dbReference>
<dbReference type="AlphaFoldDB" id="A0A5B8MG51"/>
<dbReference type="EMBL" id="CP031035">
    <property type="protein sequence ID" value="QDZ19301.1"/>
    <property type="molecule type" value="Genomic_DNA"/>
</dbReference>
<protein>
    <submittedName>
        <fullName evidence="4">Plastid lipid-associated fibrillin</fullName>
    </submittedName>
</protein>
<proteinExistence type="predicted"/>
<dbReference type="PANTHER" id="PTHR31906">
    <property type="entry name" value="PLASTID-LIPID-ASSOCIATED PROTEIN 4, CHLOROPLASTIC-RELATED"/>
    <property type="match status" value="1"/>
</dbReference>
<dbReference type="InterPro" id="IPR006843">
    <property type="entry name" value="PAP/fibrillin_dom"/>
</dbReference>
<dbReference type="Pfam" id="PF04755">
    <property type="entry name" value="PAP_fibrillin"/>
    <property type="match status" value="1"/>
</dbReference>
<keyword evidence="2" id="KW-0934">Plastid</keyword>
<organism evidence="4 5">
    <name type="scientific">Chloropicon primus</name>
    <dbReference type="NCBI Taxonomy" id="1764295"/>
    <lineage>
        <taxon>Eukaryota</taxon>
        <taxon>Viridiplantae</taxon>
        <taxon>Chlorophyta</taxon>
        <taxon>Chloropicophyceae</taxon>
        <taxon>Chloropicales</taxon>
        <taxon>Chloropicaceae</taxon>
        <taxon>Chloropicon</taxon>
    </lineage>
</organism>
<evidence type="ECO:0000313" key="4">
    <source>
        <dbReference type="EMBL" id="QDZ19301.1"/>
    </source>
</evidence>
<accession>A0A5B8MG51</accession>
<dbReference type="OrthoDB" id="423069at2759"/>
<feature type="domain" description="Plastid lipid-associated protein/fibrillin conserved" evidence="3">
    <location>
        <begin position="58"/>
        <end position="218"/>
    </location>
</feature>
<evidence type="ECO:0000259" key="3">
    <source>
        <dbReference type="Pfam" id="PF04755"/>
    </source>
</evidence>
<gene>
    <name evidence="4" type="ORF">A3770_02p18190</name>
</gene>
<evidence type="ECO:0000313" key="5">
    <source>
        <dbReference type="Proteomes" id="UP000316726"/>
    </source>
</evidence>
<name>A0A5B8MG51_9CHLO</name>
<dbReference type="GO" id="GO:0009536">
    <property type="term" value="C:plastid"/>
    <property type="evidence" value="ECO:0007669"/>
    <property type="project" value="UniProtKB-SubCell"/>
</dbReference>
<dbReference type="Proteomes" id="UP000316726">
    <property type="component" value="Chromosome 2"/>
</dbReference>
<evidence type="ECO:0000256" key="1">
    <source>
        <dbReference type="ARBA" id="ARBA00004474"/>
    </source>
</evidence>
<reference evidence="4 5" key="1">
    <citation type="submission" date="2018-07" db="EMBL/GenBank/DDBJ databases">
        <title>The complete nuclear genome of the prasinophyte Chloropicon primus (CCMP1205).</title>
        <authorList>
            <person name="Pombert J.-F."/>
            <person name="Otis C."/>
            <person name="Turmel M."/>
            <person name="Lemieux C."/>
        </authorList>
    </citation>
    <scope>NUCLEOTIDE SEQUENCE [LARGE SCALE GENOMIC DNA]</scope>
    <source>
        <strain evidence="4 5">CCMP1205</strain>
    </source>
</reference>
<sequence>MRREGRSPVVGGCGRRCGIVRVRSGFDGARGRRRAVGRRDVIGRARKKPEGGGPEAIQRILGLVEGTQQGQNLGAGARKEIEEACNSIASTSSPVEVNDELSKSWKLVFTTEKETLFICSSAKKLLGLDTEVRQVIDLERKRLQNRIEFSNGASFVVDSSLSTDAKNDRRANFEFTGAKLALPSSVFNLPPVGKGWFDNLYIDETYRLAVDSRNDILLVQNVGEPDFFD</sequence>